<name>A0A485KFP9_9STRA</name>
<feature type="compositionally biased region" description="Basic and acidic residues" evidence="1">
    <location>
        <begin position="127"/>
        <end position="139"/>
    </location>
</feature>
<accession>A0A485KFP9</accession>
<evidence type="ECO:0000313" key="4">
    <source>
        <dbReference type="Proteomes" id="UP000332933"/>
    </source>
</evidence>
<evidence type="ECO:0000313" key="2">
    <source>
        <dbReference type="EMBL" id="KAF0714732.1"/>
    </source>
</evidence>
<keyword evidence="4" id="KW-1185">Reference proteome</keyword>
<feature type="compositionally biased region" description="Polar residues" evidence="1">
    <location>
        <begin position="145"/>
        <end position="159"/>
    </location>
</feature>
<proteinExistence type="predicted"/>
<organism evidence="3 4">
    <name type="scientific">Aphanomyces stellatus</name>
    <dbReference type="NCBI Taxonomy" id="120398"/>
    <lineage>
        <taxon>Eukaryota</taxon>
        <taxon>Sar</taxon>
        <taxon>Stramenopiles</taxon>
        <taxon>Oomycota</taxon>
        <taxon>Saprolegniomycetes</taxon>
        <taxon>Saprolegniales</taxon>
        <taxon>Verrucalvaceae</taxon>
        <taxon>Aphanomyces</taxon>
    </lineage>
</organism>
<feature type="compositionally biased region" description="Low complexity" evidence="1">
    <location>
        <begin position="92"/>
        <end position="120"/>
    </location>
</feature>
<feature type="compositionally biased region" description="Pro residues" evidence="1">
    <location>
        <begin position="162"/>
        <end position="172"/>
    </location>
</feature>
<gene>
    <name evidence="3" type="primary">Aste57867_3724</name>
    <name evidence="2" type="ORF">As57867_003713</name>
    <name evidence="3" type="ORF">ASTE57867_3724</name>
</gene>
<reference evidence="2" key="2">
    <citation type="submission" date="2019-06" db="EMBL/GenBank/DDBJ databases">
        <title>Genomics analysis of Aphanomyces spp. identifies a new class of oomycete effector associated with host adaptation.</title>
        <authorList>
            <person name="Gaulin E."/>
        </authorList>
    </citation>
    <scope>NUCLEOTIDE SEQUENCE</scope>
    <source>
        <strain evidence="2">CBS 578.67</strain>
    </source>
</reference>
<sequence length="409" mass="42782">MLRHSLDHSDGLRTSVAVATNGSPISFHLASPFGAGNFSPVSIIVYHGDDEDVATSESASTCVRVGAAVGVAMLVLVILTLSLKSPLVATSAPSIATTSSPPSTTTTQQTTSSPPSIMSTGLNVTRRINDNVNRTDDNPPPKPTTVKQNSLVTNEPGQNATPSPPATAPPPLSWSNASMVDAAPPTREPRSPTTINVQPAATDRITKLETSLSPTVSPSITLRTSRIPSPSIGIAPPSPTMKSPSPDTSLPSMPSTEKNVTILPSPSDGTIGYRVQSNCDRSLTIQSIVDNANEANSVRQEHVLATGGFLDLAHVVGVVLGPVATSPLTFEATAADDCILYRLRPNESLVTRGPQLSVSVTILTNGVQNESCQNIYCRDAQCSASLTAPSQPFDLHKCPAKTMFLVTFC</sequence>
<protein>
    <submittedName>
        <fullName evidence="3">Aste57867_3724 protein</fullName>
    </submittedName>
</protein>
<dbReference type="EMBL" id="CAADRA010000721">
    <property type="protein sequence ID" value="VFT80877.1"/>
    <property type="molecule type" value="Genomic_DNA"/>
</dbReference>
<dbReference type="AlphaFoldDB" id="A0A485KFP9"/>
<evidence type="ECO:0000256" key="1">
    <source>
        <dbReference type="SAM" id="MobiDB-lite"/>
    </source>
</evidence>
<reference evidence="3 4" key="1">
    <citation type="submission" date="2019-03" db="EMBL/GenBank/DDBJ databases">
        <authorList>
            <person name="Gaulin E."/>
            <person name="Dumas B."/>
        </authorList>
    </citation>
    <scope>NUCLEOTIDE SEQUENCE [LARGE SCALE GENOMIC DNA]</scope>
    <source>
        <strain evidence="3">CBS 568.67</strain>
    </source>
</reference>
<dbReference type="EMBL" id="VJMH01000721">
    <property type="protein sequence ID" value="KAF0714732.1"/>
    <property type="molecule type" value="Genomic_DNA"/>
</dbReference>
<dbReference type="Proteomes" id="UP000332933">
    <property type="component" value="Unassembled WGS sequence"/>
</dbReference>
<feature type="compositionally biased region" description="Polar residues" evidence="1">
    <location>
        <begin position="208"/>
        <end position="226"/>
    </location>
</feature>
<feature type="compositionally biased region" description="Polar residues" evidence="1">
    <location>
        <begin position="240"/>
        <end position="255"/>
    </location>
</feature>
<feature type="region of interest" description="Disordered" evidence="1">
    <location>
        <begin position="92"/>
        <end position="255"/>
    </location>
</feature>
<evidence type="ECO:0000313" key="3">
    <source>
        <dbReference type="EMBL" id="VFT80877.1"/>
    </source>
</evidence>